<dbReference type="SUPFAM" id="SSF46785">
    <property type="entry name" value="Winged helix' DNA-binding domain"/>
    <property type="match status" value="1"/>
</dbReference>
<protein>
    <recommendedName>
        <fullName evidence="3">Rrf2 family transcriptional regulator</fullName>
    </recommendedName>
</protein>
<name>A0ABQ2BQ61_9BACL</name>
<keyword evidence="2" id="KW-1185">Reference proteome</keyword>
<comment type="caution">
    <text evidence="1">The sequence shown here is derived from an EMBL/GenBank/DDBJ whole genome shotgun (WGS) entry which is preliminary data.</text>
</comment>
<dbReference type="PANTHER" id="PTHR33221">
    <property type="entry name" value="WINGED HELIX-TURN-HELIX TRANSCRIPTIONAL REGULATOR, RRF2 FAMILY"/>
    <property type="match status" value="1"/>
</dbReference>
<proteinExistence type="predicted"/>
<dbReference type="Pfam" id="PF02082">
    <property type="entry name" value="Rrf2"/>
    <property type="match status" value="1"/>
</dbReference>
<sequence>MKKSKQSPPSNNKAFGLALQALAVMSMNPNRFASSNIANHLCSEASLMRRIMAKLAHEHILEVREGRDGGYWIKKPPESITFADVYTALQVGESLCSGLLDSTGDHPLGLQMNDVFADMAEELQQGILDVLKKRTIADLANEAIIKSN</sequence>
<dbReference type="PROSITE" id="PS51197">
    <property type="entry name" value="HTH_RRF2_2"/>
    <property type="match status" value="1"/>
</dbReference>
<dbReference type="RefSeq" id="WP_189008368.1">
    <property type="nucleotide sequence ID" value="NZ_BMHE01000003.1"/>
</dbReference>
<evidence type="ECO:0000313" key="2">
    <source>
        <dbReference type="Proteomes" id="UP000615455"/>
    </source>
</evidence>
<evidence type="ECO:0000313" key="1">
    <source>
        <dbReference type="EMBL" id="GGI44977.1"/>
    </source>
</evidence>
<dbReference type="EMBL" id="BMHE01000003">
    <property type="protein sequence ID" value="GGI44977.1"/>
    <property type="molecule type" value="Genomic_DNA"/>
</dbReference>
<accession>A0ABQ2BQ61</accession>
<dbReference type="Gene3D" id="1.10.10.10">
    <property type="entry name" value="Winged helix-like DNA-binding domain superfamily/Winged helix DNA-binding domain"/>
    <property type="match status" value="1"/>
</dbReference>
<dbReference type="PANTHER" id="PTHR33221:SF15">
    <property type="entry name" value="HTH-TYPE TRANSCRIPTIONAL REGULATOR YWGB-RELATED"/>
    <property type="match status" value="1"/>
</dbReference>
<dbReference type="InterPro" id="IPR036390">
    <property type="entry name" value="WH_DNA-bd_sf"/>
</dbReference>
<dbReference type="InterPro" id="IPR000944">
    <property type="entry name" value="Tscrpt_reg_Rrf2"/>
</dbReference>
<dbReference type="InterPro" id="IPR036388">
    <property type="entry name" value="WH-like_DNA-bd_sf"/>
</dbReference>
<organism evidence="1 2">
    <name type="scientific">Paenibacillus marchantiophytorum</name>
    <dbReference type="NCBI Taxonomy" id="1619310"/>
    <lineage>
        <taxon>Bacteria</taxon>
        <taxon>Bacillati</taxon>
        <taxon>Bacillota</taxon>
        <taxon>Bacilli</taxon>
        <taxon>Bacillales</taxon>
        <taxon>Paenibacillaceae</taxon>
        <taxon>Paenibacillus</taxon>
    </lineage>
</organism>
<gene>
    <name evidence="1" type="ORF">GCM10008018_09790</name>
</gene>
<reference evidence="2" key="1">
    <citation type="journal article" date="2019" name="Int. J. Syst. Evol. Microbiol.">
        <title>The Global Catalogue of Microorganisms (GCM) 10K type strain sequencing project: providing services to taxonomists for standard genome sequencing and annotation.</title>
        <authorList>
            <consortium name="The Broad Institute Genomics Platform"/>
            <consortium name="The Broad Institute Genome Sequencing Center for Infectious Disease"/>
            <person name="Wu L."/>
            <person name="Ma J."/>
        </authorList>
    </citation>
    <scope>NUCLEOTIDE SEQUENCE [LARGE SCALE GENOMIC DNA]</scope>
    <source>
        <strain evidence="2">CGMCC 1.15043</strain>
    </source>
</reference>
<evidence type="ECO:0008006" key="3">
    <source>
        <dbReference type="Google" id="ProtNLM"/>
    </source>
</evidence>
<dbReference type="Proteomes" id="UP000615455">
    <property type="component" value="Unassembled WGS sequence"/>
</dbReference>